<feature type="transmembrane region" description="Helical" evidence="7">
    <location>
        <begin position="217"/>
        <end position="242"/>
    </location>
</feature>
<dbReference type="SUPFAM" id="SSF48652">
    <property type="entry name" value="Tetraspanin"/>
    <property type="match status" value="1"/>
</dbReference>
<evidence type="ECO:0000256" key="7">
    <source>
        <dbReference type="RuleBase" id="RU361218"/>
    </source>
</evidence>
<comment type="subcellular location">
    <subcellularLocation>
        <location evidence="1 7">Membrane</location>
        <topology evidence="1 7">Multi-pass membrane protein</topology>
    </subcellularLocation>
</comment>
<feature type="transmembrane region" description="Helical" evidence="7">
    <location>
        <begin position="91"/>
        <end position="114"/>
    </location>
</feature>
<dbReference type="GO" id="GO:0005886">
    <property type="term" value="C:plasma membrane"/>
    <property type="evidence" value="ECO:0007669"/>
    <property type="project" value="TreeGrafter"/>
</dbReference>
<accession>A0A6M2DS10</accession>
<organism evidence="9">
    <name type="scientific">Xenopsylla cheopis</name>
    <name type="common">Oriental rat flea</name>
    <name type="synonym">Pulex cheopis</name>
    <dbReference type="NCBI Taxonomy" id="163159"/>
    <lineage>
        <taxon>Eukaryota</taxon>
        <taxon>Metazoa</taxon>
        <taxon>Ecdysozoa</taxon>
        <taxon>Arthropoda</taxon>
        <taxon>Hexapoda</taxon>
        <taxon>Insecta</taxon>
        <taxon>Pterygota</taxon>
        <taxon>Neoptera</taxon>
        <taxon>Endopterygota</taxon>
        <taxon>Siphonaptera</taxon>
        <taxon>Pulicidae</taxon>
        <taxon>Xenopsyllinae</taxon>
        <taxon>Xenopsylla</taxon>
    </lineage>
</organism>
<feature type="region of interest" description="Disordered" evidence="8">
    <location>
        <begin position="263"/>
        <end position="288"/>
    </location>
</feature>
<evidence type="ECO:0000313" key="9">
    <source>
        <dbReference type="EMBL" id="NOV47537.1"/>
    </source>
</evidence>
<comment type="similarity">
    <text evidence="2 7">Belongs to the tetraspanin (TM4SF) family.</text>
</comment>
<dbReference type="InterPro" id="IPR000301">
    <property type="entry name" value="Tetraspanin_animals"/>
</dbReference>
<keyword evidence="6" id="KW-1015">Disulfide bond</keyword>
<feature type="disulfide bond" evidence="6">
    <location>
        <begin position="150"/>
        <end position="171"/>
    </location>
</feature>
<evidence type="ECO:0000256" key="3">
    <source>
        <dbReference type="ARBA" id="ARBA00022692"/>
    </source>
</evidence>
<dbReference type="AlphaFoldDB" id="A0A6M2DS10"/>
<feature type="transmembrane region" description="Helical" evidence="7">
    <location>
        <begin position="12"/>
        <end position="33"/>
    </location>
</feature>
<dbReference type="PANTHER" id="PTHR19282">
    <property type="entry name" value="TETRASPANIN"/>
    <property type="match status" value="1"/>
</dbReference>
<dbReference type="PRINTS" id="PR00259">
    <property type="entry name" value="TMFOUR"/>
</dbReference>
<dbReference type="Gene3D" id="1.10.1450.10">
    <property type="entry name" value="Tetraspanin"/>
    <property type="match status" value="1"/>
</dbReference>
<dbReference type="EMBL" id="GIIL01003811">
    <property type="protein sequence ID" value="NOV47537.1"/>
    <property type="molecule type" value="Transcribed_RNA"/>
</dbReference>
<evidence type="ECO:0000256" key="6">
    <source>
        <dbReference type="PIRSR" id="PIRSR002419-1"/>
    </source>
</evidence>
<name>A0A6M2DS10_XENCH</name>
<reference evidence="9" key="1">
    <citation type="submission" date="2020-03" db="EMBL/GenBank/DDBJ databases">
        <title>Transcriptomic Profiling of the Digestive Tract of the Rat Flea, Xenopsylla cheopis, Following Blood Feeding and Infection with Yersinia pestis.</title>
        <authorList>
            <person name="Bland D.M."/>
            <person name="Martens C.A."/>
            <person name="Virtaneva K."/>
            <person name="Kanakabandi K."/>
            <person name="Long D."/>
            <person name="Rosenke R."/>
            <person name="Saturday G.A."/>
            <person name="Hoyt F.H."/>
            <person name="Bruno D.P."/>
            <person name="Ribeiro J.M.C."/>
            <person name="Hinnebusch J."/>
        </authorList>
    </citation>
    <scope>NUCLEOTIDE SEQUENCE</scope>
</reference>
<dbReference type="PANTHER" id="PTHR19282:SF28">
    <property type="entry name" value="TETRASPANIN"/>
    <property type="match status" value="1"/>
</dbReference>
<dbReference type="InterPro" id="IPR008952">
    <property type="entry name" value="Tetraspanin_EC2_sf"/>
</dbReference>
<keyword evidence="5 7" id="KW-0472">Membrane</keyword>
<dbReference type="PIRSF" id="PIRSF002419">
    <property type="entry name" value="Tetraspanin"/>
    <property type="match status" value="1"/>
</dbReference>
<feature type="transmembrane region" description="Helical" evidence="7">
    <location>
        <begin position="53"/>
        <end position="79"/>
    </location>
</feature>
<evidence type="ECO:0000256" key="1">
    <source>
        <dbReference type="ARBA" id="ARBA00004141"/>
    </source>
</evidence>
<evidence type="ECO:0000256" key="2">
    <source>
        <dbReference type="ARBA" id="ARBA00006840"/>
    </source>
</evidence>
<keyword evidence="3 7" id="KW-0812">Transmembrane</keyword>
<evidence type="ECO:0000256" key="4">
    <source>
        <dbReference type="ARBA" id="ARBA00022989"/>
    </source>
</evidence>
<sequence length="288" mass="32505">MPACSQNVGMRCIKIMLTLVNVLFLILGVALISVGTTIHAVYNDVQLLLGADWFSPALALTILGVFVLAVTAFGCVGTFKNSTCMINTFGFFLLILFLLEVIVAVSSFAMSGSIHGVIVRRLKTAFHEYNTGSSELHERVDFLQQELRCCGINSYRDWYDIMNDTTLPDSCCSYYRDDDYYGSSSYGSNSNTSKEPRCVYYHWGCARELHYVIDTCAIVLASGTIAICIFQLLGLTFAFQLAKSIRQAKTREDMERWQILHQEHEPLPQTQFDQERIESRDNDNKSMQ</sequence>
<evidence type="ECO:0000256" key="5">
    <source>
        <dbReference type="ARBA" id="ARBA00023136"/>
    </source>
</evidence>
<dbReference type="InterPro" id="IPR018499">
    <property type="entry name" value="Tetraspanin/Peripherin"/>
</dbReference>
<feature type="compositionally biased region" description="Basic and acidic residues" evidence="8">
    <location>
        <begin position="273"/>
        <end position="288"/>
    </location>
</feature>
<proteinExistence type="inferred from homology"/>
<dbReference type="Pfam" id="PF00335">
    <property type="entry name" value="Tetraspanin"/>
    <property type="match status" value="1"/>
</dbReference>
<evidence type="ECO:0000256" key="8">
    <source>
        <dbReference type="SAM" id="MobiDB-lite"/>
    </source>
</evidence>
<protein>
    <recommendedName>
        <fullName evidence="7">Tetraspanin</fullName>
    </recommendedName>
</protein>
<keyword evidence="4 7" id="KW-1133">Transmembrane helix</keyword>